<feature type="region of interest" description="Disordered" evidence="1">
    <location>
        <begin position="41"/>
        <end position="67"/>
    </location>
</feature>
<evidence type="ECO:0000313" key="2">
    <source>
        <dbReference type="EMBL" id="KAB1149781.1"/>
    </source>
</evidence>
<proteinExistence type="predicted"/>
<dbReference type="AlphaFoldDB" id="A0A6H9V6S3"/>
<comment type="caution">
    <text evidence="2">The sequence shown here is derived from an EMBL/GenBank/DDBJ whole genome shotgun (WGS) entry which is preliminary data.</text>
</comment>
<sequence length="67" mass="7335">MSRMTCTPKPKENALMELPSEPGAVPGCSECLDFCARRESARSEGDYSGVSDAHVELRRHRAEAHSS</sequence>
<organism evidence="2 3">
    <name type="scientific">Streptomyces luteolifulvus</name>
    <dbReference type="NCBI Taxonomy" id="2615112"/>
    <lineage>
        <taxon>Bacteria</taxon>
        <taxon>Bacillati</taxon>
        <taxon>Actinomycetota</taxon>
        <taxon>Actinomycetes</taxon>
        <taxon>Kitasatosporales</taxon>
        <taxon>Streptomycetaceae</taxon>
        <taxon>Streptomyces</taxon>
    </lineage>
</organism>
<name>A0A6H9V6S3_9ACTN</name>
<keyword evidence="3" id="KW-1185">Reference proteome</keyword>
<gene>
    <name evidence="2" type="ORF">F7R91_02750</name>
</gene>
<accession>A0A6H9V6S3</accession>
<feature type="compositionally biased region" description="Basic residues" evidence="1">
    <location>
        <begin position="57"/>
        <end position="67"/>
    </location>
</feature>
<reference evidence="2 3" key="1">
    <citation type="submission" date="2019-09" db="EMBL/GenBank/DDBJ databases">
        <title>Screening of Novel Bioactive Compounds from Soil-Associated.</title>
        <authorList>
            <person name="Zhao S."/>
        </authorList>
    </citation>
    <scope>NUCLEOTIDE SEQUENCE [LARGE SCALE GENOMIC DNA]</scope>
    <source>
        <strain evidence="2 3">HIT-DPA4</strain>
    </source>
</reference>
<dbReference type="Proteomes" id="UP000442707">
    <property type="component" value="Unassembled WGS sequence"/>
</dbReference>
<evidence type="ECO:0000313" key="3">
    <source>
        <dbReference type="Proteomes" id="UP000442707"/>
    </source>
</evidence>
<dbReference type="EMBL" id="VZRB01000002">
    <property type="protein sequence ID" value="KAB1149781.1"/>
    <property type="molecule type" value="Genomic_DNA"/>
</dbReference>
<evidence type="ECO:0000256" key="1">
    <source>
        <dbReference type="SAM" id="MobiDB-lite"/>
    </source>
</evidence>
<protein>
    <submittedName>
        <fullName evidence="2">Uncharacterized protein</fullName>
    </submittedName>
</protein>